<evidence type="ECO:0000256" key="4">
    <source>
        <dbReference type="ARBA" id="ARBA00016392"/>
    </source>
</evidence>
<evidence type="ECO:0000256" key="10">
    <source>
        <dbReference type="ARBA" id="ARBA00022989"/>
    </source>
</evidence>
<evidence type="ECO:0000256" key="2">
    <source>
        <dbReference type="ARBA" id="ARBA00004298"/>
    </source>
</evidence>
<keyword evidence="10 13" id="KW-1133">Transmembrane helix</keyword>
<dbReference type="PANTHER" id="PTHR17098:SF2">
    <property type="entry name" value="NADH DEHYDROGENASE [UBIQUINONE] 1 ALPHA SUBCOMPLEX SUBUNIT 1"/>
    <property type="match status" value="1"/>
</dbReference>
<keyword evidence="15" id="KW-1185">Reference proteome</keyword>
<evidence type="ECO:0000256" key="13">
    <source>
        <dbReference type="SAM" id="Phobius"/>
    </source>
</evidence>
<dbReference type="PANTHER" id="PTHR17098">
    <property type="entry name" value="NADH-UBIQUINONE OXIDOREDUCTASE MWFE SUBUNIT"/>
    <property type="match status" value="1"/>
</dbReference>
<dbReference type="AlphaFoldDB" id="A0A5C3LAG8"/>
<accession>A0A5C3LAG8</accession>
<keyword evidence="7 13" id="KW-0812">Transmembrane</keyword>
<dbReference type="STRING" id="230819.A0A5C3LAG8"/>
<evidence type="ECO:0000256" key="6">
    <source>
        <dbReference type="ARBA" id="ARBA00022660"/>
    </source>
</evidence>
<evidence type="ECO:0000256" key="1">
    <source>
        <dbReference type="ARBA" id="ARBA00003195"/>
    </source>
</evidence>
<feature type="transmembrane region" description="Helical" evidence="13">
    <location>
        <begin position="7"/>
        <end position="27"/>
    </location>
</feature>
<keyword evidence="9" id="KW-0249">Electron transport</keyword>
<dbReference type="Proteomes" id="UP000307440">
    <property type="component" value="Unassembled WGS sequence"/>
</dbReference>
<keyword evidence="8" id="KW-0999">Mitochondrion inner membrane</keyword>
<evidence type="ECO:0000256" key="3">
    <source>
        <dbReference type="ARBA" id="ARBA00009960"/>
    </source>
</evidence>
<comment type="function">
    <text evidence="1">Accessory subunit of the mitochondrial membrane respiratory chain NADH dehydrogenase (Complex I), that is believed not to be involved in catalysis. Complex I functions in the transfer of electrons from NADH to the respiratory chain. The immediate electron acceptor for the enzyme is believed to be ubiquinone.</text>
</comment>
<dbReference type="OrthoDB" id="1920692at2759"/>
<evidence type="ECO:0000256" key="12">
    <source>
        <dbReference type="ARBA" id="ARBA00023136"/>
    </source>
</evidence>
<dbReference type="InterPro" id="IPR017384">
    <property type="entry name" value="NADH_Ub_cplx-1_asu_su-1"/>
</dbReference>
<sequence>MPVPWEALIPFGLLTAMFGTAGTLLNLSTRAQNEGKPPRFNLDKWEENMMQRDTRLTGTKRGQTANPIAPSAFSTNSVWEGFRG</sequence>
<keyword evidence="12 13" id="KW-0472">Membrane</keyword>
<evidence type="ECO:0000313" key="15">
    <source>
        <dbReference type="Proteomes" id="UP000307440"/>
    </source>
</evidence>
<evidence type="ECO:0000313" key="14">
    <source>
        <dbReference type="EMBL" id="TFK29026.1"/>
    </source>
</evidence>
<evidence type="ECO:0000256" key="8">
    <source>
        <dbReference type="ARBA" id="ARBA00022792"/>
    </source>
</evidence>
<comment type="similarity">
    <text evidence="3">Belongs to the complex I NDUFA1 subunit family.</text>
</comment>
<protein>
    <recommendedName>
        <fullName evidence="4">NADH dehydrogenase [ubiquinone] 1 alpha subcomplex subunit 1</fullName>
    </recommendedName>
</protein>
<evidence type="ECO:0000256" key="5">
    <source>
        <dbReference type="ARBA" id="ARBA00022448"/>
    </source>
</evidence>
<dbReference type="GO" id="GO:0005743">
    <property type="term" value="C:mitochondrial inner membrane"/>
    <property type="evidence" value="ECO:0007669"/>
    <property type="project" value="UniProtKB-SubCell"/>
</dbReference>
<name>A0A5C3LAG8_COPMA</name>
<organism evidence="14 15">
    <name type="scientific">Coprinopsis marcescibilis</name>
    <name type="common">Agaric fungus</name>
    <name type="synonym">Psathyrella marcescibilis</name>
    <dbReference type="NCBI Taxonomy" id="230819"/>
    <lineage>
        <taxon>Eukaryota</taxon>
        <taxon>Fungi</taxon>
        <taxon>Dikarya</taxon>
        <taxon>Basidiomycota</taxon>
        <taxon>Agaricomycotina</taxon>
        <taxon>Agaricomycetes</taxon>
        <taxon>Agaricomycetidae</taxon>
        <taxon>Agaricales</taxon>
        <taxon>Agaricineae</taxon>
        <taxon>Psathyrellaceae</taxon>
        <taxon>Coprinopsis</taxon>
    </lineage>
</organism>
<keyword evidence="6" id="KW-0679">Respiratory chain</keyword>
<evidence type="ECO:0000256" key="7">
    <source>
        <dbReference type="ARBA" id="ARBA00022692"/>
    </source>
</evidence>
<dbReference type="Pfam" id="PF15879">
    <property type="entry name" value="MWFE"/>
    <property type="match status" value="1"/>
</dbReference>
<comment type="subcellular location">
    <subcellularLocation>
        <location evidence="2">Mitochondrion inner membrane</location>
        <topology evidence="2">Single-pass membrane protein</topology>
        <orientation evidence="2">Matrix side</orientation>
    </subcellularLocation>
</comment>
<keyword evidence="5" id="KW-0813">Transport</keyword>
<evidence type="ECO:0000256" key="9">
    <source>
        <dbReference type="ARBA" id="ARBA00022982"/>
    </source>
</evidence>
<reference evidence="14 15" key="1">
    <citation type="journal article" date="2019" name="Nat. Ecol. Evol.">
        <title>Megaphylogeny resolves global patterns of mushroom evolution.</title>
        <authorList>
            <person name="Varga T."/>
            <person name="Krizsan K."/>
            <person name="Foldi C."/>
            <person name="Dima B."/>
            <person name="Sanchez-Garcia M."/>
            <person name="Sanchez-Ramirez S."/>
            <person name="Szollosi G.J."/>
            <person name="Szarkandi J.G."/>
            <person name="Papp V."/>
            <person name="Albert L."/>
            <person name="Andreopoulos W."/>
            <person name="Angelini C."/>
            <person name="Antonin V."/>
            <person name="Barry K.W."/>
            <person name="Bougher N.L."/>
            <person name="Buchanan P."/>
            <person name="Buyck B."/>
            <person name="Bense V."/>
            <person name="Catcheside P."/>
            <person name="Chovatia M."/>
            <person name="Cooper J."/>
            <person name="Damon W."/>
            <person name="Desjardin D."/>
            <person name="Finy P."/>
            <person name="Geml J."/>
            <person name="Haridas S."/>
            <person name="Hughes K."/>
            <person name="Justo A."/>
            <person name="Karasinski D."/>
            <person name="Kautmanova I."/>
            <person name="Kiss B."/>
            <person name="Kocsube S."/>
            <person name="Kotiranta H."/>
            <person name="LaButti K.M."/>
            <person name="Lechner B.E."/>
            <person name="Liimatainen K."/>
            <person name="Lipzen A."/>
            <person name="Lukacs Z."/>
            <person name="Mihaltcheva S."/>
            <person name="Morgado L.N."/>
            <person name="Niskanen T."/>
            <person name="Noordeloos M.E."/>
            <person name="Ohm R.A."/>
            <person name="Ortiz-Santana B."/>
            <person name="Ovrebo C."/>
            <person name="Racz N."/>
            <person name="Riley R."/>
            <person name="Savchenko A."/>
            <person name="Shiryaev A."/>
            <person name="Soop K."/>
            <person name="Spirin V."/>
            <person name="Szebenyi C."/>
            <person name="Tomsovsky M."/>
            <person name="Tulloss R.E."/>
            <person name="Uehling J."/>
            <person name="Grigoriev I.V."/>
            <person name="Vagvolgyi C."/>
            <person name="Papp T."/>
            <person name="Martin F.M."/>
            <person name="Miettinen O."/>
            <person name="Hibbett D.S."/>
            <person name="Nagy L.G."/>
        </authorList>
    </citation>
    <scope>NUCLEOTIDE SEQUENCE [LARGE SCALE GENOMIC DNA]</scope>
    <source>
        <strain evidence="14 15">CBS 121175</strain>
    </source>
</reference>
<keyword evidence="11" id="KW-0496">Mitochondrion</keyword>
<evidence type="ECO:0000256" key="11">
    <source>
        <dbReference type="ARBA" id="ARBA00023128"/>
    </source>
</evidence>
<dbReference type="EMBL" id="ML210152">
    <property type="protein sequence ID" value="TFK29026.1"/>
    <property type="molecule type" value="Genomic_DNA"/>
</dbReference>
<gene>
    <name evidence="14" type="ORF">FA15DRAFT_457201</name>
</gene>
<proteinExistence type="inferred from homology"/>